<accession>A0A9W8YMZ6</accession>
<keyword evidence="2" id="KW-0539">Nucleus</keyword>
<feature type="domain" description="Rad21/Rec8-like protein C-terminal eukaryotic" evidence="4">
    <location>
        <begin position="634"/>
        <end position="674"/>
    </location>
</feature>
<dbReference type="OrthoDB" id="5427633at2759"/>
<dbReference type="AlphaFoldDB" id="A0A9W8YMZ6"/>
<evidence type="ECO:0000256" key="1">
    <source>
        <dbReference type="ARBA" id="ARBA00004123"/>
    </source>
</evidence>
<dbReference type="GO" id="GO:0003682">
    <property type="term" value="F:chromatin binding"/>
    <property type="evidence" value="ECO:0007669"/>
    <property type="project" value="TreeGrafter"/>
</dbReference>
<dbReference type="EMBL" id="JAPEVB010000006">
    <property type="protein sequence ID" value="KAJ4386452.1"/>
    <property type="molecule type" value="Genomic_DNA"/>
</dbReference>
<evidence type="ECO:0000259" key="5">
    <source>
        <dbReference type="Pfam" id="PF04825"/>
    </source>
</evidence>
<reference evidence="6" key="1">
    <citation type="submission" date="2022-10" db="EMBL/GenBank/DDBJ databases">
        <title>Tapping the CABI collections for fungal endophytes: first genome assemblies for Collariella, Neodidymelliopsis, Ascochyta clinopodiicola, Didymella pomorum, Didymosphaeria variabile, Neocosmospora piperis and Neocucurbitaria cava.</title>
        <authorList>
            <person name="Hill R."/>
        </authorList>
    </citation>
    <scope>NUCLEOTIDE SEQUENCE</scope>
    <source>
        <strain evidence="6">IMI 355082</strain>
    </source>
</reference>
<evidence type="ECO:0000313" key="6">
    <source>
        <dbReference type="EMBL" id="KAJ4386452.1"/>
    </source>
</evidence>
<dbReference type="InterPro" id="IPR039781">
    <property type="entry name" value="Rad21/Rec8-like"/>
</dbReference>
<gene>
    <name evidence="6" type="primary">rec8</name>
    <name evidence="6" type="ORF">N0V93_009348</name>
</gene>
<dbReference type="InterPro" id="IPR006910">
    <property type="entry name" value="Rad21_Rec8_N"/>
</dbReference>
<dbReference type="PANTHER" id="PTHR12585:SF70">
    <property type="entry name" value="RAD21_REC8 N TERMINAL DOMAIN PROTEIN (AFU_ORTHOLOGUE AFUA_6G02900)"/>
    <property type="match status" value="1"/>
</dbReference>
<dbReference type="GO" id="GO:0005634">
    <property type="term" value="C:nucleus"/>
    <property type="evidence" value="ECO:0007669"/>
    <property type="project" value="UniProtKB-SubCell"/>
</dbReference>
<dbReference type="GO" id="GO:0007064">
    <property type="term" value="P:mitotic sister chromatid cohesion"/>
    <property type="evidence" value="ECO:0007669"/>
    <property type="project" value="TreeGrafter"/>
</dbReference>
<dbReference type="InterPro" id="IPR023093">
    <property type="entry name" value="ScpA-like_C"/>
</dbReference>
<feature type="domain" description="Rad21/Rec8-like protein N-terminal" evidence="5">
    <location>
        <begin position="10"/>
        <end position="95"/>
    </location>
</feature>
<evidence type="ECO:0000256" key="3">
    <source>
        <dbReference type="SAM" id="MobiDB-lite"/>
    </source>
</evidence>
<evidence type="ECO:0000256" key="2">
    <source>
        <dbReference type="ARBA" id="ARBA00023242"/>
    </source>
</evidence>
<dbReference type="Pfam" id="PF04825">
    <property type="entry name" value="Rad21_Rec8_N"/>
    <property type="match status" value="1"/>
</dbReference>
<organism evidence="6 7">
    <name type="scientific">Gnomoniopsis smithogilvyi</name>
    <dbReference type="NCBI Taxonomy" id="1191159"/>
    <lineage>
        <taxon>Eukaryota</taxon>
        <taxon>Fungi</taxon>
        <taxon>Dikarya</taxon>
        <taxon>Ascomycota</taxon>
        <taxon>Pezizomycotina</taxon>
        <taxon>Sordariomycetes</taxon>
        <taxon>Sordariomycetidae</taxon>
        <taxon>Diaporthales</taxon>
        <taxon>Gnomoniaceae</taxon>
        <taxon>Gnomoniopsis</taxon>
    </lineage>
</organism>
<dbReference type="PANTHER" id="PTHR12585">
    <property type="entry name" value="SCC1 / RAD21 FAMILY MEMBER"/>
    <property type="match status" value="1"/>
</dbReference>
<dbReference type="Proteomes" id="UP001140453">
    <property type="component" value="Unassembled WGS sequence"/>
</dbReference>
<evidence type="ECO:0000313" key="7">
    <source>
        <dbReference type="Proteomes" id="UP001140453"/>
    </source>
</evidence>
<evidence type="ECO:0000259" key="4">
    <source>
        <dbReference type="Pfam" id="PF04824"/>
    </source>
</evidence>
<dbReference type="Gene3D" id="1.10.10.580">
    <property type="entry name" value="Structural maintenance of chromosome 1. Chain E"/>
    <property type="match status" value="1"/>
</dbReference>
<name>A0A9W8YMZ6_9PEZI</name>
<feature type="region of interest" description="Disordered" evidence="3">
    <location>
        <begin position="418"/>
        <end position="446"/>
    </location>
</feature>
<comment type="caution">
    <text evidence="6">The sequence shown here is derived from an EMBL/GenBank/DDBJ whole genome shotgun (WGS) entry which is preliminary data.</text>
</comment>
<sequence length="697" mass="76420">MFYSHESHKTISRKVTRKAIEGVNVPQACGTIEKPPGAPIALRLQGSLLYGVSGVYSKHGAYLLEDAEKMWARMRTYFREEGAANKIDPNAGKAKRGQLILIDDPNFVPDFVLPVLDFDDSGELVLPGLDFSQQSKLSSQLSPVDNSSGSPANLPFINLNIRHSSSQGSVNIPPIFEGSTHQLENNNSNMPLFGEEEELPWDAWPLRIDADGNMIEEPELPPNPSQIEDVFGEDNGPAQKFPSSAQLADNEAQIIFHDDDAQLIFGDEQQLQEFPVVNHAQQTVHHSKAVPLPSEEELSSDLGDIPQAQPQRRQRKMKTLAPDSATHVSRSELKLWSSNYMARIEEAQLEPQQVSAAQARKNAYALVFGMGLGDIGALNAIPGVEHNLAQFYAGHNLRDMLMSKLIADVEESVEEEIQEGARGAARRRSASVAFGSEDEQNQDGRRVRLRDGAGEQQTQLPIRSQQDAQVIEDDMMAFGSDPADMMPELGRQNPGSALSDHHRTSNVPWNRHSSVEVGRNAVDGSPLVGRGSILQQSNVKFSDDVAPAFGSDGFAPLQYDGAAHDLSSFTDFGATADISTQEANTSQIVREALDRDGRNFLGFVENVAVQRGEDDKRSASLRWVEFDGLFEDPDKTKAVVAQAFLHVLTLATKGQVKVKQAGLKENEPFGEIHVGITNAVQDEYMNAEEELDGAEGR</sequence>
<feature type="region of interest" description="Disordered" evidence="3">
    <location>
        <begin position="292"/>
        <end position="313"/>
    </location>
</feature>
<dbReference type="GO" id="GO:0030892">
    <property type="term" value="C:mitotic cohesin complex"/>
    <property type="evidence" value="ECO:0007669"/>
    <property type="project" value="TreeGrafter"/>
</dbReference>
<dbReference type="CDD" id="cd21789">
    <property type="entry name" value="Rad21_Rec8_M_SpRec8p-like"/>
    <property type="match status" value="1"/>
</dbReference>
<protein>
    <submittedName>
        <fullName evidence="6">R8 protein</fullName>
    </submittedName>
</protein>
<proteinExistence type="predicted"/>
<comment type="subcellular location">
    <subcellularLocation>
        <location evidence="1">Nucleus</location>
    </subcellularLocation>
</comment>
<dbReference type="Pfam" id="PF04824">
    <property type="entry name" value="Rad21_Rec8"/>
    <property type="match status" value="1"/>
</dbReference>
<dbReference type="InterPro" id="IPR006909">
    <property type="entry name" value="Rad21/Rec8_C_eu"/>
</dbReference>
<keyword evidence="7" id="KW-1185">Reference proteome</keyword>